<evidence type="ECO:0000259" key="9">
    <source>
        <dbReference type="PROSITE" id="PS50929"/>
    </source>
</evidence>
<feature type="transmembrane region" description="Helical" evidence="7">
    <location>
        <begin position="177"/>
        <end position="197"/>
    </location>
</feature>
<evidence type="ECO:0000256" key="2">
    <source>
        <dbReference type="ARBA" id="ARBA00022692"/>
    </source>
</evidence>
<dbReference type="EMBL" id="ANQC01000030">
    <property type="protein sequence ID" value="ESV54012.1"/>
    <property type="molecule type" value="Genomic_DNA"/>
</dbReference>
<dbReference type="PANTHER" id="PTHR24221">
    <property type="entry name" value="ATP-BINDING CASSETTE SUB-FAMILY B"/>
    <property type="match status" value="1"/>
</dbReference>
<keyword evidence="4 10" id="KW-0067">ATP-binding</keyword>
<organism evidence="10 11">
    <name type="scientific">Streptococcus agalactiae LMG 14747</name>
    <dbReference type="NCBI Taxonomy" id="1154860"/>
    <lineage>
        <taxon>Bacteria</taxon>
        <taxon>Bacillati</taxon>
        <taxon>Bacillota</taxon>
        <taxon>Bacilli</taxon>
        <taxon>Lactobacillales</taxon>
        <taxon>Streptococcaceae</taxon>
        <taxon>Streptococcus</taxon>
    </lineage>
</organism>
<dbReference type="PROSITE" id="PS00211">
    <property type="entry name" value="ABC_TRANSPORTER_1"/>
    <property type="match status" value="1"/>
</dbReference>
<evidence type="ECO:0000259" key="8">
    <source>
        <dbReference type="PROSITE" id="PS50893"/>
    </source>
</evidence>
<dbReference type="PROSITE" id="PS50929">
    <property type="entry name" value="ABC_TM1F"/>
    <property type="match status" value="1"/>
</dbReference>
<feature type="transmembrane region" description="Helical" evidence="7">
    <location>
        <begin position="266"/>
        <end position="287"/>
    </location>
</feature>
<sequence>MKNLQRISNMDKITSKQLLSTVFTIPNTLKLIFRLEKKYATYLIVINVLIALFPLGIFYVYQELINAILLQSNKVLQTLVIYFIVQSVSSIFVQINAFFLEKFNLNLSYSLSKKLITKTSSLELADFENADTYNLVENLTQDSTYKPYQLFNAIISFFSSIISLLVCLFYISTWKTSIALFLLCIPLISLVTFLKIGQLEFLIQWNRVGAERKVWYYIYLLTHDFSFKEIKLNNISDYLINKFSLIKEEFISQDSEISKKKNIFNAILDILLNFINCLVIIMLISAVRAGEILLGNLISLIQALTRINTYSQSMIQSVYIIYNTSLFMEQLFNFFESEQYDQSNIYINNTDISLKEVSEINLVDVSYCYPNSSINALSEISLSFKCGELVAIVGKNGSGKSTLVKLLCGLYKPSQGEIVFNGISNKNLDLAFYQKHVSVLFQDFVKYELTLRENIALSNLEILNDTQAIKLALKKFSFEVDRDIDMQLGTWFQDGRQLSGGQWQKLALVRTFLKNASVYILDEPSSALDPVSEKEIFDKFIELSRDHVSIFISHNLKSAKKADKIIVMKDGKVDGVGNHETLLRTNEHYKKMYYSEQYEEL</sequence>
<feature type="transmembrane region" description="Helical" evidence="7">
    <location>
        <begin position="150"/>
        <end position="171"/>
    </location>
</feature>
<dbReference type="GO" id="GO:0140359">
    <property type="term" value="F:ABC-type transporter activity"/>
    <property type="evidence" value="ECO:0007669"/>
    <property type="project" value="InterPro"/>
</dbReference>
<comment type="caution">
    <text evidence="10">The sequence shown here is derived from an EMBL/GenBank/DDBJ whole genome shotgun (WGS) entry which is preliminary data.</text>
</comment>
<dbReference type="Gene3D" id="3.40.50.300">
    <property type="entry name" value="P-loop containing nucleotide triphosphate hydrolases"/>
    <property type="match status" value="1"/>
</dbReference>
<accession>V6YZE8</accession>
<evidence type="ECO:0000313" key="11">
    <source>
        <dbReference type="Proteomes" id="UP000018482"/>
    </source>
</evidence>
<dbReference type="Pfam" id="PF00005">
    <property type="entry name" value="ABC_tran"/>
    <property type="match status" value="1"/>
</dbReference>
<dbReference type="InterPro" id="IPR017871">
    <property type="entry name" value="ABC_transporter-like_CS"/>
</dbReference>
<dbReference type="Gene3D" id="1.20.1560.10">
    <property type="entry name" value="ABC transporter type 1, transmembrane domain"/>
    <property type="match status" value="1"/>
</dbReference>
<evidence type="ECO:0000256" key="7">
    <source>
        <dbReference type="SAM" id="Phobius"/>
    </source>
</evidence>
<feature type="transmembrane region" description="Helical" evidence="7">
    <location>
        <begin position="39"/>
        <end position="61"/>
    </location>
</feature>
<dbReference type="eggNOG" id="COG1132">
    <property type="taxonomic scope" value="Bacteria"/>
</dbReference>
<evidence type="ECO:0000256" key="6">
    <source>
        <dbReference type="ARBA" id="ARBA00023136"/>
    </source>
</evidence>
<dbReference type="AlphaFoldDB" id="V6YZE8"/>
<keyword evidence="5 7" id="KW-1133">Transmembrane helix</keyword>
<feature type="transmembrane region" description="Helical" evidence="7">
    <location>
        <begin position="81"/>
        <end position="100"/>
    </location>
</feature>
<feature type="domain" description="ABC transporter" evidence="8">
    <location>
        <begin position="360"/>
        <end position="595"/>
    </location>
</feature>
<dbReference type="InterPro" id="IPR011527">
    <property type="entry name" value="ABC1_TM_dom"/>
</dbReference>
<evidence type="ECO:0000256" key="4">
    <source>
        <dbReference type="ARBA" id="ARBA00022840"/>
    </source>
</evidence>
<evidence type="ECO:0000256" key="1">
    <source>
        <dbReference type="ARBA" id="ARBA00004651"/>
    </source>
</evidence>
<dbReference type="PANTHER" id="PTHR24221:SF654">
    <property type="entry name" value="ATP-BINDING CASSETTE SUB-FAMILY B MEMBER 6"/>
    <property type="match status" value="1"/>
</dbReference>
<dbReference type="Proteomes" id="UP000018482">
    <property type="component" value="Unassembled WGS sequence"/>
</dbReference>
<dbReference type="SMART" id="SM00382">
    <property type="entry name" value="AAA"/>
    <property type="match status" value="1"/>
</dbReference>
<dbReference type="GO" id="GO:0034040">
    <property type="term" value="F:ATPase-coupled lipid transmembrane transporter activity"/>
    <property type="evidence" value="ECO:0007669"/>
    <property type="project" value="TreeGrafter"/>
</dbReference>
<name>V6YZE8_STRAG</name>
<dbReference type="GO" id="GO:0005886">
    <property type="term" value="C:plasma membrane"/>
    <property type="evidence" value="ECO:0007669"/>
    <property type="project" value="UniProtKB-SubCell"/>
</dbReference>
<comment type="subcellular location">
    <subcellularLocation>
        <location evidence="1">Cell membrane</location>
        <topology evidence="1">Multi-pass membrane protein</topology>
    </subcellularLocation>
</comment>
<evidence type="ECO:0000256" key="3">
    <source>
        <dbReference type="ARBA" id="ARBA00022741"/>
    </source>
</evidence>
<dbReference type="SUPFAM" id="SSF52540">
    <property type="entry name" value="P-loop containing nucleoside triphosphate hydrolases"/>
    <property type="match status" value="1"/>
</dbReference>
<dbReference type="InterPro" id="IPR036640">
    <property type="entry name" value="ABC1_TM_sf"/>
</dbReference>
<keyword evidence="6 7" id="KW-0472">Membrane</keyword>
<dbReference type="CDD" id="cd03228">
    <property type="entry name" value="ABCC_MRP_Like"/>
    <property type="match status" value="1"/>
</dbReference>
<dbReference type="SUPFAM" id="SSF90123">
    <property type="entry name" value="ABC transporter transmembrane region"/>
    <property type="match status" value="1"/>
</dbReference>
<dbReference type="InterPro" id="IPR039421">
    <property type="entry name" value="Type_1_exporter"/>
</dbReference>
<evidence type="ECO:0000256" key="5">
    <source>
        <dbReference type="ARBA" id="ARBA00022989"/>
    </source>
</evidence>
<dbReference type="GO" id="GO:0016887">
    <property type="term" value="F:ATP hydrolysis activity"/>
    <property type="evidence" value="ECO:0007669"/>
    <property type="project" value="InterPro"/>
</dbReference>
<keyword evidence="3" id="KW-0547">Nucleotide-binding</keyword>
<dbReference type="GO" id="GO:0005524">
    <property type="term" value="F:ATP binding"/>
    <property type="evidence" value="ECO:0007669"/>
    <property type="project" value="UniProtKB-KW"/>
</dbReference>
<dbReference type="InterPro" id="IPR003593">
    <property type="entry name" value="AAA+_ATPase"/>
</dbReference>
<dbReference type="PROSITE" id="PS50893">
    <property type="entry name" value="ABC_TRANSPORTER_2"/>
    <property type="match status" value="1"/>
</dbReference>
<gene>
    <name evidence="10" type="ORF">SAG0136_01775</name>
</gene>
<protein>
    <submittedName>
        <fullName evidence="10">ATP-binding protein</fullName>
    </submittedName>
</protein>
<reference evidence="10 11" key="1">
    <citation type="submission" date="2013-05" db="EMBL/GenBank/DDBJ databases">
        <authorList>
            <person name="Richards V.P."/>
            <person name="Durkin S.A.S."/>
            <person name="Kim M."/>
            <person name="Pavinski Bitar P.D."/>
            <person name="Stanhope M.J."/>
            <person name="Town C.D."/>
            <person name="Venter J.C."/>
        </authorList>
    </citation>
    <scope>NUCLEOTIDE SEQUENCE [LARGE SCALE GENOMIC DNA]</scope>
    <source>
        <strain evidence="10 11">LMG 14747</strain>
    </source>
</reference>
<evidence type="ECO:0000313" key="10">
    <source>
        <dbReference type="EMBL" id="ESV54012.1"/>
    </source>
</evidence>
<feature type="domain" description="ABC transmembrane type-1" evidence="9">
    <location>
        <begin position="43"/>
        <end position="323"/>
    </location>
</feature>
<keyword evidence="2 7" id="KW-0812">Transmembrane</keyword>
<dbReference type="InterPro" id="IPR027417">
    <property type="entry name" value="P-loop_NTPase"/>
</dbReference>
<proteinExistence type="predicted"/>
<dbReference type="InterPro" id="IPR003439">
    <property type="entry name" value="ABC_transporter-like_ATP-bd"/>
</dbReference>